<dbReference type="CDD" id="cd01991">
    <property type="entry name" value="Asn_synthase_B_C"/>
    <property type="match status" value="1"/>
</dbReference>
<evidence type="ECO:0000313" key="5">
    <source>
        <dbReference type="EMBL" id="OIR20168.1"/>
    </source>
</evidence>
<dbReference type="Pfam" id="PF09341">
    <property type="entry name" value="Pcc1"/>
    <property type="match status" value="1"/>
</dbReference>
<dbReference type="AlphaFoldDB" id="A0A1J5TV92"/>
<evidence type="ECO:0000256" key="1">
    <source>
        <dbReference type="ARBA" id="ARBA00007073"/>
    </source>
</evidence>
<evidence type="ECO:0000259" key="4">
    <source>
        <dbReference type="Pfam" id="PF00733"/>
    </source>
</evidence>
<organism evidence="5 6">
    <name type="scientific">Marine Group III euryarchaeote CG-Bathy1</name>
    <dbReference type="NCBI Taxonomy" id="1889001"/>
    <lineage>
        <taxon>Archaea</taxon>
        <taxon>Methanobacteriati</taxon>
        <taxon>Thermoplasmatota</taxon>
        <taxon>Thermoplasmata</taxon>
        <taxon>Candidatus Thermoprofundales</taxon>
    </lineage>
</organism>
<comment type="similarity">
    <text evidence="1">Belongs to the CTAG/PCC1 family.</text>
</comment>
<dbReference type="GO" id="GO:0005829">
    <property type="term" value="C:cytosol"/>
    <property type="evidence" value="ECO:0007669"/>
    <property type="project" value="TreeGrafter"/>
</dbReference>
<evidence type="ECO:0000313" key="6">
    <source>
        <dbReference type="Proteomes" id="UP000183815"/>
    </source>
</evidence>
<dbReference type="PANTHER" id="PTHR11772:SF2">
    <property type="entry name" value="ASPARAGINE SYNTHETASE [GLUTAMINE-HYDROLYZING]"/>
    <property type="match status" value="1"/>
</dbReference>
<evidence type="ECO:0000256" key="2">
    <source>
        <dbReference type="ARBA" id="ARBA00022741"/>
    </source>
</evidence>
<keyword evidence="3" id="KW-0067">ATP-binding</keyword>
<dbReference type="Pfam" id="PF00733">
    <property type="entry name" value="Asn_synthase"/>
    <property type="match status" value="2"/>
</dbReference>
<comment type="caution">
    <text evidence="5">The sequence shown here is derived from an EMBL/GenBank/DDBJ whole genome shotgun (WGS) entry which is preliminary data.</text>
</comment>
<dbReference type="GO" id="GO:0006529">
    <property type="term" value="P:asparagine biosynthetic process"/>
    <property type="evidence" value="ECO:0007669"/>
    <property type="project" value="InterPro"/>
</dbReference>
<dbReference type="SUPFAM" id="SSF52402">
    <property type="entry name" value="Adenine nucleotide alpha hydrolases-like"/>
    <property type="match status" value="1"/>
</dbReference>
<feature type="domain" description="Asparagine synthetase" evidence="4">
    <location>
        <begin position="11"/>
        <end position="155"/>
    </location>
</feature>
<sequence length="310" mass="34676">MKKNRLERLCEAIETSVEKSCKESVTVAFSGGIDSSLVAFLARKFTDVELIAVGTPNSYDLDAAISAAKLMDMKLRTIVVEPSKMVLEGINMQKELKLRPIEVEFMLPFWIAAKNSKNPILMCGQGADELFGGYARFRKENTKNNLTKEVNDLINRLPEREKKIAEFFNRNLSCPYLSKDVIEAAEKFTIRERIGKVGKLPLREAASKLDLPEDIANRKKKAAQYGSGSQKAIKDIIKHKIEFKIKFENKKIAESIAKATEPENAGWVDTVVEDNLIKATVKAENLGSLRKAAEDFMACLSVAEKVSKQE</sequence>
<dbReference type="NCBIfam" id="NF011470">
    <property type="entry name" value="PRK14887.1"/>
    <property type="match status" value="1"/>
</dbReference>
<dbReference type="Proteomes" id="UP000183815">
    <property type="component" value="Unassembled WGS sequence"/>
</dbReference>
<proteinExistence type="inferred from homology"/>
<dbReference type="GO" id="GO:0005524">
    <property type="term" value="F:ATP binding"/>
    <property type="evidence" value="ECO:0007669"/>
    <property type="project" value="UniProtKB-KW"/>
</dbReference>
<name>A0A1J5TV92_9ARCH</name>
<dbReference type="InterPro" id="IPR050795">
    <property type="entry name" value="Asn_Synthetase"/>
</dbReference>
<dbReference type="InterPro" id="IPR001962">
    <property type="entry name" value="Asn_synthase"/>
</dbReference>
<accession>A0A1J5TV92</accession>
<dbReference type="GO" id="GO:0004066">
    <property type="term" value="F:asparagine synthase (glutamine-hydrolyzing) activity"/>
    <property type="evidence" value="ECO:0007669"/>
    <property type="project" value="InterPro"/>
</dbReference>
<dbReference type="Gene3D" id="3.40.50.620">
    <property type="entry name" value="HUPs"/>
    <property type="match status" value="1"/>
</dbReference>
<dbReference type="InterPro" id="IPR014729">
    <property type="entry name" value="Rossmann-like_a/b/a_fold"/>
</dbReference>
<dbReference type="InterPro" id="IPR015419">
    <property type="entry name" value="CTAG/Pcc1"/>
</dbReference>
<protein>
    <recommendedName>
        <fullName evidence="4">Asparagine synthetase domain-containing protein</fullName>
    </recommendedName>
</protein>
<feature type="domain" description="Asparagine synthetase" evidence="4">
    <location>
        <begin position="173"/>
        <end position="241"/>
    </location>
</feature>
<gene>
    <name evidence="5" type="ORF">BEU04_03830</name>
</gene>
<keyword evidence="2" id="KW-0547">Nucleotide-binding</keyword>
<evidence type="ECO:0000256" key="3">
    <source>
        <dbReference type="ARBA" id="ARBA00022840"/>
    </source>
</evidence>
<reference evidence="5 6" key="1">
    <citation type="submission" date="2016-08" db="EMBL/GenBank/DDBJ databases">
        <title>New Insights into Marine Group III Euryarchaeota, from dark to light.</title>
        <authorList>
            <person name="Haro-Moreno J.M."/>
            <person name="Rodriguez-Valera F."/>
            <person name="Lopez-Garcia P."/>
            <person name="Moreira D."/>
            <person name="Martin-Cuadrado A.B."/>
        </authorList>
    </citation>
    <scope>NUCLEOTIDE SEQUENCE [LARGE SCALE GENOMIC DNA]</scope>
    <source>
        <strain evidence="5">CG-Bathy1</strain>
    </source>
</reference>
<dbReference type="PANTHER" id="PTHR11772">
    <property type="entry name" value="ASPARAGINE SYNTHETASE"/>
    <property type="match status" value="1"/>
</dbReference>
<dbReference type="EMBL" id="MIYU01000002">
    <property type="protein sequence ID" value="OIR20168.1"/>
    <property type="molecule type" value="Genomic_DNA"/>
</dbReference>